<sequence length="352" mass="39373">MVNLIFNLFLFISIIFVFVSQHWLIVWIWLESITLSLVVLLQPNLVSCRGLESVCKYFVAQSVAGVIVLFGALLRFYGENSFFISGCYTSSCHLVLVLGLVIKLAVFPSPFWFVDAVGGVPFSRSFYLIVLSKLSPLYLLFSIVDINILFLLGFVGLISAVTSAILGVNQSSFRKLLAYSSISNIGWFVVCLPLLSGGLVIFCVLSYVCMVVPALWAGSHFTFNFMVKSSNLYAAPASKLVLLISLLSLGGLPPSVGFFFKWVFFQSLLDVSLYWVSAILIISSLFSLFFYLIMSFNIYSLNSLTLSGVYYFCLIMLPWYSYWVVSSVLLSLSFDFFHGFILSSLNLVYIKN</sequence>
<evidence type="ECO:0000256" key="7">
    <source>
        <dbReference type="ARBA" id="ARBA00022692"/>
    </source>
</evidence>
<evidence type="ECO:0000259" key="18">
    <source>
        <dbReference type="Pfam" id="PF00361"/>
    </source>
</evidence>
<evidence type="ECO:0000256" key="3">
    <source>
        <dbReference type="ARBA" id="ARBA00012944"/>
    </source>
</evidence>
<feature type="transmembrane region" description="Helical" evidence="17">
    <location>
        <begin position="83"/>
        <end position="105"/>
    </location>
</feature>
<feature type="transmembrane region" description="Helical" evidence="17">
    <location>
        <begin position="328"/>
        <end position="350"/>
    </location>
</feature>
<evidence type="ECO:0000256" key="1">
    <source>
        <dbReference type="ARBA" id="ARBA00004448"/>
    </source>
</evidence>
<evidence type="ECO:0000256" key="14">
    <source>
        <dbReference type="ARBA" id="ARBA00023128"/>
    </source>
</evidence>
<evidence type="ECO:0000256" key="12">
    <source>
        <dbReference type="ARBA" id="ARBA00023027"/>
    </source>
</evidence>
<dbReference type="InterPro" id="IPR050175">
    <property type="entry name" value="Complex_I_Subunit_2"/>
</dbReference>
<geneLocation type="mitochondrion" evidence="19"/>
<dbReference type="GO" id="GO:0008137">
    <property type="term" value="F:NADH dehydrogenase (ubiquinone) activity"/>
    <property type="evidence" value="ECO:0007669"/>
    <property type="project" value="UniProtKB-EC"/>
</dbReference>
<evidence type="ECO:0000256" key="13">
    <source>
        <dbReference type="ARBA" id="ARBA00023075"/>
    </source>
</evidence>
<feature type="transmembrane region" description="Helical" evidence="17">
    <location>
        <begin position="137"/>
        <end position="166"/>
    </location>
</feature>
<evidence type="ECO:0000256" key="5">
    <source>
        <dbReference type="ARBA" id="ARBA00022448"/>
    </source>
</evidence>
<proteinExistence type="inferred from homology"/>
<feature type="transmembrane region" description="Helical" evidence="17">
    <location>
        <begin position="304"/>
        <end position="322"/>
    </location>
</feature>
<evidence type="ECO:0000256" key="10">
    <source>
        <dbReference type="ARBA" id="ARBA00022982"/>
    </source>
</evidence>
<name>Q71S48_OPHAC</name>
<feature type="transmembrane region" description="Helical" evidence="17">
    <location>
        <begin position="57"/>
        <end position="76"/>
    </location>
</feature>
<dbReference type="PANTHER" id="PTHR46552:SF1">
    <property type="entry name" value="NADH-UBIQUINONE OXIDOREDUCTASE CHAIN 2"/>
    <property type="match status" value="1"/>
</dbReference>
<keyword evidence="10 17" id="KW-0249">Electron transport</keyword>
<evidence type="ECO:0000256" key="15">
    <source>
        <dbReference type="ARBA" id="ARBA00023136"/>
    </source>
</evidence>
<dbReference type="CTD" id="4536"/>
<dbReference type="EMBL" id="AF314589">
    <property type="protein sequence ID" value="AAR01210.1"/>
    <property type="molecule type" value="Genomic_DNA"/>
</dbReference>
<evidence type="ECO:0000313" key="19">
    <source>
        <dbReference type="EMBL" id="AAR01210.1"/>
    </source>
</evidence>
<feature type="transmembrane region" description="Helical" evidence="17">
    <location>
        <begin position="7"/>
        <end position="30"/>
    </location>
</feature>
<keyword evidence="8 17" id="KW-0999">Mitochondrion inner membrane</keyword>
<evidence type="ECO:0000256" key="16">
    <source>
        <dbReference type="ARBA" id="ARBA00049551"/>
    </source>
</evidence>
<comment type="catalytic activity">
    <reaction evidence="16 17">
        <text>a ubiquinone + NADH + 5 H(+)(in) = a ubiquinol + NAD(+) + 4 H(+)(out)</text>
        <dbReference type="Rhea" id="RHEA:29091"/>
        <dbReference type="Rhea" id="RHEA-COMP:9565"/>
        <dbReference type="Rhea" id="RHEA-COMP:9566"/>
        <dbReference type="ChEBI" id="CHEBI:15378"/>
        <dbReference type="ChEBI" id="CHEBI:16389"/>
        <dbReference type="ChEBI" id="CHEBI:17976"/>
        <dbReference type="ChEBI" id="CHEBI:57540"/>
        <dbReference type="ChEBI" id="CHEBI:57945"/>
        <dbReference type="EC" id="7.1.1.2"/>
    </reaction>
</comment>
<comment type="function">
    <text evidence="17">Core subunit of the mitochondrial membrane respiratory chain NADH dehydrogenase (Complex I) which catalyzes electron transfer from NADH through the respiratory chain, using ubiquinone as an electron acceptor. Essential for the catalytic activity and assembly of complex I.</text>
</comment>
<evidence type="ECO:0000256" key="6">
    <source>
        <dbReference type="ARBA" id="ARBA00022660"/>
    </source>
</evidence>
<gene>
    <name evidence="19" type="primary">ND2</name>
</gene>
<keyword evidence="7 17" id="KW-0812">Transmembrane</keyword>
<protein>
    <recommendedName>
        <fullName evidence="4 17">NADH-ubiquinone oxidoreductase chain 2</fullName>
        <ecNumber evidence="3 17">7.1.1.2</ecNumber>
    </recommendedName>
</protein>
<dbReference type="InterPro" id="IPR001750">
    <property type="entry name" value="ND/Mrp_TM"/>
</dbReference>
<keyword evidence="15 17" id="KW-0472">Membrane</keyword>
<feature type="transmembrane region" description="Helical" evidence="17">
    <location>
        <begin position="272"/>
        <end position="292"/>
    </location>
</feature>
<keyword evidence="9 17" id="KW-1278">Translocase</keyword>
<dbReference type="GeneID" id="2716702"/>
<evidence type="ECO:0000256" key="11">
    <source>
        <dbReference type="ARBA" id="ARBA00022989"/>
    </source>
</evidence>
<dbReference type="GO" id="GO:0006120">
    <property type="term" value="P:mitochondrial electron transport, NADH to ubiquinone"/>
    <property type="evidence" value="ECO:0007669"/>
    <property type="project" value="InterPro"/>
</dbReference>
<feature type="transmembrane region" description="Helical" evidence="17">
    <location>
        <begin position="186"/>
        <end position="219"/>
    </location>
</feature>
<reference evidence="19" key="2">
    <citation type="submission" date="2000-10" db="EMBL/GenBank/DDBJ databases">
        <title>Closing the Echinoderm Circle: the Complete mitochondria genome sequence of a sea cucumber and a brittle star.</title>
        <authorList>
            <person name="Smith M.J."/>
            <person name="Arndt A."/>
            <person name="Beckenbach K."/>
            <person name="Scouras A."/>
        </authorList>
    </citation>
    <scope>NUCLEOTIDE SEQUENCE</scope>
</reference>
<accession>Q71S48</accession>
<reference evidence="19" key="1">
    <citation type="journal article" date="1993" name="J. Mol. Evol.">
        <title>The phylogeny of echinoderm classes based on mitochondrial gene arrangements.</title>
        <authorList>
            <person name="Smith M.J."/>
            <person name="Arndt A."/>
            <person name="Gorski S."/>
            <person name="Fajber E."/>
        </authorList>
    </citation>
    <scope>NUCLEOTIDE SEQUENCE</scope>
</reference>
<evidence type="ECO:0000256" key="17">
    <source>
        <dbReference type="RuleBase" id="RU003403"/>
    </source>
</evidence>
<dbReference type="PANTHER" id="PTHR46552">
    <property type="entry name" value="NADH-UBIQUINONE OXIDOREDUCTASE CHAIN 2"/>
    <property type="match status" value="1"/>
</dbReference>
<organism evidence="19">
    <name type="scientific">Ophiopholis aculeata</name>
    <name type="common">Daisy brittle star</name>
    <name type="synonym">Crevice brittle star</name>
    <dbReference type="NCBI Taxonomy" id="35052"/>
    <lineage>
        <taxon>Eukaryota</taxon>
        <taxon>Metazoa</taxon>
        <taxon>Echinodermata</taxon>
        <taxon>Eleutherozoa</taxon>
        <taxon>Asterozoa</taxon>
        <taxon>Ophiuroidea</taxon>
        <taxon>Myophiuroidea</taxon>
        <taxon>Metophiurida</taxon>
        <taxon>Ophintegrida</taxon>
        <taxon>Amphilepidida</taxon>
        <taxon>Ophiurina</taxon>
        <taxon>Gnathophiurina</taxon>
        <taxon>Ophiactoidea</taxon>
        <taxon>Ophiactidae</taxon>
        <taxon>Ophiopholis</taxon>
    </lineage>
</organism>
<dbReference type="InterPro" id="IPR003917">
    <property type="entry name" value="NADH_UbQ_OxRdtase_chain2"/>
</dbReference>
<keyword evidence="6 17" id="KW-0679">Respiratory chain</keyword>
<dbReference type="Pfam" id="PF00361">
    <property type="entry name" value="Proton_antipo_M"/>
    <property type="match status" value="1"/>
</dbReference>
<comment type="subcellular location">
    <subcellularLocation>
        <location evidence="1 17">Mitochondrion inner membrane</location>
        <topology evidence="1 17">Multi-pass membrane protein</topology>
    </subcellularLocation>
</comment>
<evidence type="ECO:0000256" key="2">
    <source>
        <dbReference type="ARBA" id="ARBA00007012"/>
    </source>
</evidence>
<evidence type="ECO:0000256" key="8">
    <source>
        <dbReference type="ARBA" id="ARBA00022792"/>
    </source>
</evidence>
<evidence type="ECO:0000256" key="4">
    <source>
        <dbReference type="ARBA" id="ARBA00021008"/>
    </source>
</evidence>
<comment type="similarity">
    <text evidence="2 17">Belongs to the complex I subunit 2 family.</text>
</comment>
<dbReference type="RefSeq" id="NP_957766.1">
    <property type="nucleotide sequence ID" value="NC_005334.1"/>
</dbReference>
<keyword evidence="14 17" id="KW-0496">Mitochondrion</keyword>
<dbReference type="EC" id="7.1.1.2" evidence="3 17"/>
<dbReference type="AlphaFoldDB" id="Q71S48"/>
<keyword evidence="12 17" id="KW-0520">NAD</keyword>
<dbReference type="PRINTS" id="PR01436">
    <property type="entry name" value="NADHDHGNASE2"/>
</dbReference>
<feature type="transmembrane region" description="Helical" evidence="17">
    <location>
        <begin position="240"/>
        <end position="260"/>
    </location>
</feature>
<keyword evidence="13 17" id="KW-0830">Ubiquinone</keyword>
<keyword evidence="11 17" id="KW-1133">Transmembrane helix</keyword>
<dbReference type="GO" id="GO:0005743">
    <property type="term" value="C:mitochondrial inner membrane"/>
    <property type="evidence" value="ECO:0007669"/>
    <property type="project" value="UniProtKB-SubCell"/>
</dbReference>
<feature type="domain" description="NADH:quinone oxidoreductase/Mrp antiporter transmembrane" evidence="18">
    <location>
        <begin position="20"/>
        <end position="287"/>
    </location>
</feature>
<evidence type="ECO:0000256" key="9">
    <source>
        <dbReference type="ARBA" id="ARBA00022967"/>
    </source>
</evidence>
<keyword evidence="5" id="KW-0813">Transport</keyword>